<organism evidence="2 3">
    <name type="scientific">Snodgrassella alvi SCGC AB-598-J21</name>
    <dbReference type="NCBI Taxonomy" id="1385367"/>
    <lineage>
        <taxon>Bacteria</taxon>
        <taxon>Pseudomonadati</taxon>
        <taxon>Pseudomonadota</taxon>
        <taxon>Betaproteobacteria</taxon>
        <taxon>Neisseriales</taxon>
        <taxon>Neisseriaceae</taxon>
        <taxon>Snodgrassella</taxon>
    </lineage>
</organism>
<proteinExistence type="predicted"/>
<feature type="transmembrane region" description="Helical" evidence="1">
    <location>
        <begin position="210"/>
        <end position="228"/>
    </location>
</feature>
<protein>
    <submittedName>
        <fullName evidence="2">Orexin receptor type 2</fullName>
    </submittedName>
</protein>
<comment type="caution">
    <text evidence="2">The sequence shown here is derived from an EMBL/GenBank/DDBJ whole genome shotgun (WGS) entry which is preliminary data.</text>
</comment>
<gene>
    <name evidence="2" type="ORF">SASC598J21_014900</name>
</gene>
<feature type="transmembrane region" description="Helical" evidence="1">
    <location>
        <begin position="20"/>
        <end position="38"/>
    </location>
</feature>
<feature type="transmembrane region" description="Helical" evidence="1">
    <location>
        <begin position="168"/>
        <end position="190"/>
    </location>
</feature>
<keyword evidence="2" id="KW-0675">Receptor</keyword>
<dbReference type="Proteomes" id="UP000027644">
    <property type="component" value="Unassembled WGS sequence"/>
</dbReference>
<dbReference type="AlphaFoldDB" id="A0A074V9Y9"/>
<keyword evidence="1" id="KW-0472">Membrane</keyword>
<evidence type="ECO:0000313" key="2">
    <source>
        <dbReference type="EMBL" id="KEQ00697.1"/>
    </source>
</evidence>
<evidence type="ECO:0000313" key="3">
    <source>
        <dbReference type="Proteomes" id="UP000027644"/>
    </source>
</evidence>
<dbReference type="EMBL" id="AVQL01000446">
    <property type="protein sequence ID" value="KEQ00697.1"/>
    <property type="molecule type" value="Genomic_DNA"/>
</dbReference>
<keyword evidence="1" id="KW-1133">Transmembrane helix</keyword>
<sequence length="254" mass="29282">MLESINLSGYFDRYSLTARVRPALFIVLPIILTSYILFEPLRTLLGSLLGILLACGVINFLANQMSSKGNLLQDKLFAKWGGAPTTIILRHSNDQLDKYTKQRYRKKLALQVSNFKNVSEKSEQQNPDDADQHYISAITYLKELTRDTQKYPLIFKENMNYGFSRNLLAFKTTAIIIILISLSISFLIIIVNFKDKYVDINSLSLVPPQYYVLIILHVMFLSIWCFMINESWVKTRAFIYAKRLLSSCEEIVIN</sequence>
<evidence type="ECO:0000256" key="1">
    <source>
        <dbReference type="SAM" id="Phobius"/>
    </source>
</evidence>
<accession>A0A074V9Y9</accession>
<reference evidence="2 3" key="1">
    <citation type="journal article" date="2014" name="PLoS Genet.">
        <title>Hidden diversity in honey bee gut symbionts detected by single-cell genomics.</title>
        <authorList>
            <person name="Engel P."/>
            <person name="Stepanauskas R."/>
            <person name="Moran N."/>
        </authorList>
    </citation>
    <scope>NUCLEOTIDE SEQUENCE [LARGE SCALE GENOMIC DNA]</scope>
    <source>
        <strain evidence="2 3">SCGC AB-598-J21</strain>
    </source>
</reference>
<feature type="transmembrane region" description="Helical" evidence="1">
    <location>
        <begin position="44"/>
        <end position="62"/>
    </location>
</feature>
<keyword evidence="1" id="KW-0812">Transmembrane</keyword>
<name>A0A074V9Y9_9NEIS</name>